<dbReference type="InterPro" id="IPR011010">
    <property type="entry name" value="DNA_brk_join_enz"/>
</dbReference>
<comment type="similarity">
    <text evidence="1">Belongs to the 'phage' integrase family.</text>
</comment>
<dbReference type="InterPro" id="IPR025269">
    <property type="entry name" value="SAM-like_dom"/>
</dbReference>
<dbReference type="Pfam" id="PF00589">
    <property type="entry name" value="Phage_integrase"/>
    <property type="match status" value="1"/>
</dbReference>
<protein>
    <submittedName>
        <fullName evidence="5">Site-specific recombinase XerD</fullName>
    </submittedName>
</protein>
<keyword evidence="6" id="KW-1185">Reference proteome</keyword>
<dbReference type="PROSITE" id="PS51898">
    <property type="entry name" value="TYR_RECOMBINASE"/>
    <property type="match status" value="1"/>
</dbReference>
<evidence type="ECO:0000259" key="4">
    <source>
        <dbReference type="PROSITE" id="PS51898"/>
    </source>
</evidence>
<dbReference type="GO" id="GO:0003677">
    <property type="term" value="F:DNA binding"/>
    <property type="evidence" value="ECO:0007669"/>
    <property type="project" value="UniProtKB-KW"/>
</dbReference>
<dbReference type="Proteomes" id="UP000198569">
    <property type="component" value="Unassembled WGS sequence"/>
</dbReference>
<accession>A0A1H3EDN3</accession>
<dbReference type="Pfam" id="PF17293">
    <property type="entry name" value="Arm-DNA-bind_5"/>
    <property type="match status" value="1"/>
</dbReference>
<dbReference type="EMBL" id="FNMV01000014">
    <property type="protein sequence ID" value="SDX76029.1"/>
    <property type="molecule type" value="Genomic_DNA"/>
</dbReference>
<keyword evidence="2" id="KW-0238">DNA-binding</keyword>
<proteinExistence type="inferred from homology"/>
<dbReference type="Pfam" id="PF13102">
    <property type="entry name" value="Phage_int_SAM_5"/>
    <property type="match status" value="1"/>
</dbReference>
<organism evidence="5 6">
    <name type="scientific">Flavobacterium degerlachei</name>
    <dbReference type="NCBI Taxonomy" id="229203"/>
    <lineage>
        <taxon>Bacteria</taxon>
        <taxon>Pseudomonadati</taxon>
        <taxon>Bacteroidota</taxon>
        <taxon>Flavobacteriia</taxon>
        <taxon>Flavobacteriales</taxon>
        <taxon>Flavobacteriaceae</taxon>
        <taxon>Flavobacterium</taxon>
    </lineage>
</organism>
<dbReference type="CDD" id="cd01185">
    <property type="entry name" value="INTN1_C_like"/>
    <property type="match status" value="1"/>
</dbReference>
<sequence>MKTKITLHFYAKSTKANAAGLLPIYVRLTVDGNRMEFSTKKFIDSIKWSPEMSKMKGNTEHARSLNEYLDLMRSKIFDIQMELIHHNEPLTIEVFKNRLLGIHERERMLIPIFEEHNRKVEELLGLEYAPGTLERYKTSLKHTKDFLQWKYNVSDIEINKIDYSFITEYEFYLRSIRKCANNTAVKYIKNFKKIIKICISNGWLDKDPFANYKSKIREVERDYLTQEEVQDIYYKVFVTERLNLVKDIFIFSCFTGLAYIDVKNLTVSNISMGIDGGKWIFTHRQKTETASRIPLLPIPEELILKYANHPQCINENKLLPILSNQKMNSYLKEIADVCGIKKDLTFHIARHTFATTVTLTNGVPIESVSKMLGHKSLRTTQHYAKILDKKVSDDMELLKSKLGNFKQDRNVSKISSSRNV</sequence>
<keyword evidence="3" id="KW-0233">DNA recombination</keyword>
<dbReference type="PANTHER" id="PTHR30349">
    <property type="entry name" value="PHAGE INTEGRASE-RELATED"/>
    <property type="match status" value="1"/>
</dbReference>
<dbReference type="Gene3D" id="1.10.150.130">
    <property type="match status" value="1"/>
</dbReference>
<dbReference type="SUPFAM" id="SSF56349">
    <property type="entry name" value="DNA breaking-rejoining enzymes"/>
    <property type="match status" value="1"/>
</dbReference>
<reference evidence="6" key="1">
    <citation type="submission" date="2016-10" db="EMBL/GenBank/DDBJ databases">
        <authorList>
            <person name="Varghese N."/>
            <person name="Submissions S."/>
        </authorList>
    </citation>
    <scope>NUCLEOTIDE SEQUENCE [LARGE SCALE GENOMIC DNA]</scope>
    <source>
        <strain evidence="6">DSM 15718</strain>
    </source>
</reference>
<dbReference type="InterPro" id="IPR010998">
    <property type="entry name" value="Integrase_recombinase_N"/>
</dbReference>
<dbReference type="InterPro" id="IPR013762">
    <property type="entry name" value="Integrase-like_cat_sf"/>
</dbReference>
<feature type="domain" description="Tyr recombinase" evidence="4">
    <location>
        <begin position="219"/>
        <end position="397"/>
    </location>
</feature>
<dbReference type="AlphaFoldDB" id="A0A1H3EDN3"/>
<dbReference type="InterPro" id="IPR035386">
    <property type="entry name" value="Arm-DNA-bind_5"/>
</dbReference>
<evidence type="ECO:0000313" key="5">
    <source>
        <dbReference type="EMBL" id="SDX76029.1"/>
    </source>
</evidence>
<evidence type="ECO:0000256" key="1">
    <source>
        <dbReference type="ARBA" id="ARBA00008857"/>
    </source>
</evidence>
<evidence type="ECO:0000256" key="3">
    <source>
        <dbReference type="ARBA" id="ARBA00023172"/>
    </source>
</evidence>
<gene>
    <name evidence="5" type="ORF">SAMN05444338_114101</name>
</gene>
<dbReference type="InterPro" id="IPR050090">
    <property type="entry name" value="Tyrosine_recombinase_XerCD"/>
</dbReference>
<evidence type="ECO:0000313" key="6">
    <source>
        <dbReference type="Proteomes" id="UP000198569"/>
    </source>
</evidence>
<dbReference type="GO" id="GO:0015074">
    <property type="term" value="P:DNA integration"/>
    <property type="evidence" value="ECO:0007669"/>
    <property type="project" value="InterPro"/>
</dbReference>
<dbReference type="InterPro" id="IPR002104">
    <property type="entry name" value="Integrase_catalytic"/>
</dbReference>
<dbReference type="RefSeq" id="WP_091434384.1">
    <property type="nucleotide sequence ID" value="NZ_FNMV01000014.1"/>
</dbReference>
<name>A0A1H3EDN3_9FLAO</name>
<evidence type="ECO:0000256" key="2">
    <source>
        <dbReference type="ARBA" id="ARBA00023125"/>
    </source>
</evidence>
<dbReference type="Gene3D" id="1.10.443.10">
    <property type="entry name" value="Intergrase catalytic core"/>
    <property type="match status" value="1"/>
</dbReference>
<dbReference type="OrthoDB" id="1098628at2"/>
<dbReference type="GO" id="GO:0006310">
    <property type="term" value="P:DNA recombination"/>
    <property type="evidence" value="ECO:0007669"/>
    <property type="project" value="UniProtKB-KW"/>
</dbReference>
<dbReference type="STRING" id="229203.SAMN05444338_114101"/>
<dbReference type="PANTHER" id="PTHR30349:SF64">
    <property type="entry name" value="PROPHAGE INTEGRASE INTD-RELATED"/>
    <property type="match status" value="1"/>
</dbReference>